<comment type="subcellular location">
    <subcellularLocation>
        <location evidence="1 11">Cell outer membrane</location>
        <topology evidence="1 11">Multi-pass membrane protein</topology>
    </subcellularLocation>
</comment>
<keyword evidence="5 11" id="KW-0812">Transmembrane</keyword>
<dbReference type="GO" id="GO:0015232">
    <property type="term" value="F:heme transmembrane transporter activity"/>
    <property type="evidence" value="ECO:0007669"/>
    <property type="project" value="InterPro"/>
</dbReference>
<comment type="similarity">
    <text evidence="2">Belongs to the TonB-dependent receptor family. Hemoglobin/haptoglobin binding protein subfamily.</text>
</comment>
<dbReference type="NCBIfam" id="TIGR01785">
    <property type="entry name" value="TonB-hemin"/>
    <property type="match status" value="1"/>
</dbReference>
<dbReference type="InterPro" id="IPR012910">
    <property type="entry name" value="Plug_dom"/>
</dbReference>
<evidence type="ECO:0000256" key="2">
    <source>
        <dbReference type="ARBA" id="ARBA00008143"/>
    </source>
</evidence>
<dbReference type="PANTHER" id="PTHR30069:SF29">
    <property type="entry name" value="HEMOGLOBIN AND HEMOGLOBIN-HAPTOGLOBIN-BINDING PROTEIN 1-RELATED"/>
    <property type="match status" value="1"/>
</dbReference>
<evidence type="ECO:0000256" key="9">
    <source>
        <dbReference type="ARBA" id="ARBA00023170"/>
    </source>
</evidence>
<dbReference type="InterPro" id="IPR037066">
    <property type="entry name" value="Plug_dom_sf"/>
</dbReference>
<sequence>MHQRTVLFTVLMSALVGSAAAESSTPKDVGTTRVVVAALKDERVAEEAATSLSQVDSETMERVGATNLSNALRYEAGVNVDMTSTGRMDNVRIRGVGDDRVMIAIDGAPIPMAFKFGGGYTDMGQGYFDVDAMKRIDIIKGPVSMLYGSSALAGGIFMETKDPSDFIREGQRYGGEVKFGYGTADRDQLVTATAAAKITDTLSAFVRASFRKHYERRNYEGKAYSENLLGAGRMHPNPAEANVKNILSKVVFEPSDAHRFALSYEYFNSHAWDDAANKIGEKPMAFPGMPTFSAHHTNMLNIRQQVNVRYDFNVETPIFDRGHVMGYYQSTKARQSVTEAREHIARGVFTEDRFRQSHFKNEQVGFNTEFYKALETGSISHELSYGANYKHTKVKTLRLGHSFNRQTGTSTETQTFPNKSFPDSKIHEYGLFAQDRIGFLDNRLEVILGLRYDHYSLKVQQGGPFLEANPGVLAPVGLNKGHLSKRLAVLYYPHDHHTIYANYAEGFKAPSFNAVNVGFSNLAHGYTAISNPDLKPETSKTFELGWNFNDEINSASVAAFYTKYDNFIEELKVVGHRNGVRLHQSVNLDKSHIYGLEGKASVRVLELQNNDAELRLNLNAAYAKGKDNQTKEPIDSVEPLTGIIGMSYGYSDRAFVGLNLKLVAPKKAKDISTALRDNGVTKMPGYGTLDLVGEYRPNDNIRINAGIYNLLDKKHWNWGNRMNQTTPRDVVRGTEPGINAGLSVTISF</sequence>
<organism evidence="16 17">
    <name type="scientific">Wohlfahrtiimonas chitiniclastica</name>
    <dbReference type="NCBI Taxonomy" id="400946"/>
    <lineage>
        <taxon>Bacteria</taxon>
        <taxon>Pseudomonadati</taxon>
        <taxon>Pseudomonadota</taxon>
        <taxon>Gammaproteobacteria</taxon>
        <taxon>Cardiobacteriales</taxon>
        <taxon>Ignatzschineriaceae</taxon>
        <taxon>Wohlfahrtiimonas</taxon>
    </lineage>
</organism>
<evidence type="ECO:0000256" key="10">
    <source>
        <dbReference type="ARBA" id="ARBA00023237"/>
    </source>
</evidence>
<dbReference type="CDD" id="cd01347">
    <property type="entry name" value="ligand_gated_channel"/>
    <property type="match status" value="1"/>
</dbReference>
<dbReference type="InterPro" id="IPR039426">
    <property type="entry name" value="TonB-dep_rcpt-like"/>
</dbReference>
<feature type="domain" description="TonB-dependent receptor plug" evidence="15">
    <location>
        <begin position="46"/>
        <end position="154"/>
    </location>
</feature>
<protein>
    <submittedName>
        <fullName evidence="16">TonB-dependent hemoglobin/transferrin/lactoferrin family receptor</fullName>
    </submittedName>
</protein>
<dbReference type="EMBL" id="JAGIBU010000002">
    <property type="protein sequence ID" value="MBS7824220.1"/>
    <property type="molecule type" value="Genomic_DNA"/>
</dbReference>
<keyword evidence="3 11" id="KW-0813">Transport</keyword>
<evidence type="ECO:0000256" key="11">
    <source>
        <dbReference type="PROSITE-ProRule" id="PRU01360"/>
    </source>
</evidence>
<dbReference type="Gene3D" id="2.40.170.20">
    <property type="entry name" value="TonB-dependent receptor, beta-barrel domain"/>
    <property type="match status" value="1"/>
</dbReference>
<dbReference type="RefSeq" id="WP_213403516.1">
    <property type="nucleotide sequence ID" value="NZ_JAGIBT010000002.1"/>
</dbReference>
<feature type="domain" description="TonB-dependent receptor-like beta-barrel" evidence="14">
    <location>
        <begin position="285"/>
        <end position="710"/>
    </location>
</feature>
<dbReference type="InterPro" id="IPR000531">
    <property type="entry name" value="Beta-barrel_TonB"/>
</dbReference>
<evidence type="ECO:0000259" key="14">
    <source>
        <dbReference type="Pfam" id="PF00593"/>
    </source>
</evidence>
<dbReference type="PANTHER" id="PTHR30069">
    <property type="entry name" value="TONB-DEPENDENT OUTER MEMBRANE RECEPTOR"/>
    <property type="match status" value="1"/>
</dbReference>
<evidence type="ECO:0000256" key="1">
    <source>
        <dbReference type="ARBA" id="ARBA00004571"/>
    </source>
</evidence>
<reference evidence="16" key="1">
    <citation type="submission" date="2021-03" db="EMBL/GenBank/DDBJ databases">
        <title>Identification and antibiotic profiling of Wohlfahrtiimonas chitiniclastica, an underestimated human pathogen.</title>
        <authorList>
            <person name="Kopf A."/>
            <person name="Bunk B."/>
            <person name="Coldewey S."/>
            <person name="Gunzer F."/>
            <person name="Riedel T."/>
            <person name="Schroettner P."/>
        </authorList>
    </citation>
    <scope>NUCLEOTIDE SEQUENCE</scope>
    <source>
        <strain evidence="16">DSM 100917</strain>
    </source>
</reference>
<evidence type="ECO:0000256" key="8">
    <source>
        <dbReference type="ARBA" id="ARBA00023136"/>
    </source>
</evidence>
<dbReference type="GO" id="GO:0009279">
    <property type="term" value="C:cell outer membrane"/>
    <property type="evidence" value="ECO:0007669"/>
    <property type="project" value="UniProtKB-SubCell"/>
</dbReference>
<feature type="chain" id="PRO_5044258678" evidence="13">
    <location>
        <begin position="22"/>
        <end position="748"/>
    </location>
</feature>
<name>A0AB35C0D3_9GAMM</name>
<keyword evidence="6 13" id="KW-0732">Signal</keyword>
<dbReference type="Pfam" id="PF07715">
    <property type="entry name" value="Plug"/>
    <property type="match status" value="1"/>
</dbReference>
<dbReference type="InterPro" id="IPR011276">
    <property type="entry name" value="TonB_haem/Hb_rcpt"/>
</dbReference>
<dbReference type="GO" id="GO:0044718">
    <property type="term" value="P:siderophore transmembrane transport"/>
    <property type="evidence" value="ECO:0007669"/>
    <property type="project" value="TreeGrafter"/>
</dbReference>
<dbReference type="Proteomes" id="UP000680020">
    <property type="component" value="Unassembled WGS sequence"/>
</dbReference>
<keyword evidence="7 12" id="KW-0798">TonB box</keyword>
<evidence type="ECO:0000313" key="16">
    <source>
        <dbReference type="EMBL" id="MBS7824220.1"/>
    </source>
</evidence>
<evidence type="ECO:0000313" key="17">
    <source>
        <dbReference type="Proteomes" id="UP000680020"/>
    </source>
</evidence>
<feature type="signal peptide" evidence="13">
    <location>
        <begin position="1"/>
        <end position="21"/>
    </location>
</feature>
<dbReference type="NCBIfam" id="TIGR01786">
    <property type="entry name" value="TonB-hemlactrns"/>
    <property type="match status" value="1"/>
</dbReference>
<dbReference type="InterPro" id="IPR010949">
    <property type="entry name" value="TonB_Hb/transfer/lactofer_rcpt"/>
</dbReference>
<gene>
    <name evidence="16" type="ORF">J7561_03255</name>
</gene>
<evidence type="ECO:0000256" key="4">
    <source>
        <dbReference type="ARBA" id="ARBA00022452"/>
    </source>
</evidence>
<dbReference type="AlphaFoldDB" id="A0AB35C0D3"/>
<keyword evidence="10 11" id="KW-0998">Cell outer membrane</keyword>
<dbReference type="SUPFAM" id="SSF56935">
    <property type="entry name" value="Porins"/>
    <property type="match status" value="1"/>
</dbReference>
<evidence type="ECO:0000256" key="7">
    <source>
        <dbReference type="ARBA" id="ARBA00023077"/>
    </source>
</evidence>
<keyword evidence="9 16" id="KW-0675">Receptor</keyword>
<evidence type="ECO:0000256" key="12">
    <source>
        <dbReference type="RuleBase" id="RU003357"/>
    </source>
</evidence>
<dbReference type="Gene3D" id="2.170.130.10">
    <property type="entry name" value="TonB-dependent receptor, plug domain"/>
    <property type="match status" value="1"/>
</dbReference>
<proteinExistence type="inferred from homology"/>
<evidence type="ECO:0000256" key="13">
    <source>
        <dbReference type="SAM" id="SignalP"/>
    </source>
</evidence>
<keyword evidence="8 11" id="KW-0472">Membrane</keyword>
<dbReference type="InterPro" id="IPR036942">
    <property type="entry name" value="Beta-barrel_TonB_sf"/>
</dbReference>
<dbReference type="GO" id="GO:0015344">
    <property type="term" value="F:siderophore uptake transmembrane transporter activity"/>
    <property type="evidence" value="ECO:0007669"/>
    <property type="project" value="TreeGrafter"/>
</dbReference>
<evidence type="ECO:0000256" key="3">
    <source>
        <dbReference type="ARBA" id="ARBA00022448"/>
    </source>
</evidence>
<keyword evidence="4 11" id="KW-1134">Transmembrane beta strand</keyword>
<dbReference type="PROSITE" id="PS52016">
    <property type="entry name" value="TONB_DEPENDENT_REC_3"/>
    <property type="match status" value="1"/>
</dbReference>
<dbReference type="Pfam" id="PF00593">
    <property type="entry name" value="TonB_dep_Rec_b-barrel"/>
    <property type="match status" value="1"/>
</dbReference>
<evidence type="ECO:0000259" key="15">
    <source>
        <dbReference type="Pfam" id="PF07715"/>
    </source>
</evidence>
<evidence type="ECO:0000256" key="6">
    <source>
        <dbReference type="ARBA" id="ARBA00022729"/>
    </source>
</evidence>
<comment type="caution">
    <text evidence="16">The sequence shown here is derived from an EMBL/GenBank/DDBJ whole genome shotgun (WGS) entry which is preliminary data.</text>
</comment>
<accession>A0AB35C0D3</accession>
<evidence type="ECO:0000256" key="5">
    <source>
        <dbReference type="ARBA" id="ARBA00022692"/>
    </source>
</evidence>